<evidence type="ECO:0000313" key="2">
    <source>
        <dbReference type="Proteomes" id="UP001482620"/>
    </source>
</evidence>
<name>A0ABV0T8A8_9TELE</name>
<accession>A0ABV0T8A8</accession>
<dbReference type="Proteomes" id="UP001482620">
    <property type="component" value="Unassembled WGS sequence"/>
</dbReference>
<dbReference type="EMBL" id="JAHRIQ010024472">
    <property type="protein sequence ID" value="MEQ2229059.1"/>
    <property type="molecule type" value="Genomic_DNA"/>
</dbReference>
<gene>
    <name evidence="1" type="ORF">ILYODFUR_015056</name>
</gene>
<reference evidence="1 2" key="1">
    <citation type="submission" date="2021-06" db="EMBL/GenBank/DDBJ databases">
        <authorList>
            <person name="Palmer J.M."/>
        </authorList>
    </citation>
    <scope>NUCLEOTIDE SEQUENCE [LARGE SCALE GENOMIC DNA]</scope>
    <source>
        <strain evidence="2">if_2019</strain>
        <tissue evidence="1">Muscle</tissue>
    </source>
</reference>
<keyword evidence="2" id="KW-1185">Reference proteome</keyword>
<comment type="caution">
    <text evidence="1">The sequence shown here is derived from an EMBL/GenBank/DDBJ whole genome shotgun (WGS) entry which is preliminary data.</text>
</comment>
<sequence length="128" mass="14626">MLHRSLCPLLDCVRLTALRPSGSGAQWCSTKALGESSTSATKLRQHRETAVANPILQKRTLTQSPHNCALTFFFWPEHFGRRRFKLFFSTVYHASIIKSNRNDEQYVGLRYPVTQLIHLPSAVKFHLS</sequence>
<evidence type="ECO:0008006" key="3">
    <source>
        <dbReference type="Google" id="ProtNLM"/>
    </source>
</evidence>
<proteinExistence type="predicted"/>
<protein>
    <recommendedName>
        <fullName evidence="3">Secreted protein</fullName>
    </recommendedName>
</protein>
<evidence type="ECO:0000313" key="1">
    <source>
        <dbReference type="EMBL" id="MEQ2229059.1"/>
    </source>
</evidence>
<organism evidence="1 2">
    <name type="scientific">Ilyodon furcidens</name>
    <name type="common">goldbreast splitfin</name>
    <dbReference type="NCBI Taxonomy" id="33524"/>
    <lineage>
        <taxon>Eukaryota</taxon>
        <taxon>Metazoa</taxon>
        <taxon>Chordata</taxon>
        <taxon>Craniata</taxon>
        <taxon>Vertebrata</taxon>
        <taxon>Euteleostomi</taxon>
        <taxon>Actinopterygii</taxon>
        <taxon>Neopterygii</taxon>
        <taxon>Teleostei</taxon>
        <taxon>Neoteleostei</taxon>
        <taxon>Acanthomorphata</taxon>
        <taxon>Ovalentaria</taxon>
        <taxon>Atherinomorphae</taxon>
        <taxon>Cyprinodontiformes</taxon>
        <taxon>Goodeidae</taxon>
        <taxon>Ilyodon</taxon>
    </lineage>
</organism>